<organism evidence="1 2">
    <name type="scientific">Bionectria ochroleuca</name>
    <name type="common">Gliocladium roseum</name>
    <dbReference type="NCBI Taxonomy" id="29856"/>
    <lineage>
        <taxon>Eukaryota</taxon>
        <taxon>Fungi</taxon>
        <taxon>Dikarya</taxon>
        <taxon>Ascomycota</taxon>
        <taxon>Pezizomycotina</taxon>
        <taxon>Sordariomycetes</taxon>
        <taxon>Hypocreomycetidae</taxon>
        <taxon>Hypocreales</taxon>
        <taxon>Bionectriaceae</taxon>
        <taxon>Clonostachys</taxon>
    </lineage>
</organism>
<protein>
    <submittedName>
        <fullName evidence="1">Uncharacterized protein</fullName>
    </submittedName>
</protein>
<comment type="caution">
    <text evidence="1">The sequence shown here is derived from an EMBL/GenBank/DDBJ whole genome shotgun (WGS) entry which is preliminary data.</text>
</comment>
<reference evidence="1" key="1">
    <citation type="submission" date="2020-10" db="EMBL/GenBank/DDBJ databases">
        <title>High-Quality Genome Resource of Clonostachys rosea strain S41 by Oxford Nanopore Long-Read Sequencing.</title>
        <authorList>
            <person name="Wang H."/>
        </authorList>
    </citation>
    <scope>NUCLEOTIDE SEQUENCE</scope>
    <source>
        <strain evidence="1">S41</strain>
    </source>
</reference>
<gene>
    <name evidence="1" type="ORF">IM811_012315</name>
</gene>
<accession>A0A8H7TNU1</accession>
<proteinExistence type="predicted"/>
<name>A0A8H7TNU1_BIOOC</name>
<dbReference type="EMBL" id="JADCTT010000004">
    <property type="protein sequence ID" value="KAF9753557.1"/>
    <property type="molecule type" value="Genomic_DNA"/>
</dbReference>
<dbReference type="AlphaFoldDB" id="A0A8H7TNU1"/>
<dbReference type="Proteomes" id="UP000616885">
    <property type="component" value="Unassembled WGS sequence"/>
</dbReference>
<evidence type="ECO:0000313" key="1">
    <source>
        <dbReference type="EMBL" id="KAF9753557.1"/>
    </source>
</evidence>
<sequence>MGVIHVFPNNFKSTTGMALGVWKYGQFLDDYKASGVGGKRTACRQKSTGRESSMNLSYQTLLGFGFNYVRHIPSQNYNGRRKLKRAWMSIINWHSVLELIITELVSRTSLEYHPCGRKKTISRNA</sequence>
<evidence type="ECO:0000313" key="2">
    <source>
        <dbReference type="Proteomes" id="UP000616885"/>
    </source>
</evidence>